<accession>A1RC27</accession>
<dbReference type="Proteomes" id="UP000000637">
    <property type="component" value="Chromosome"/>
</dbReference>
<dbReference type="AlphaFoldDB" id="A1RC27"/>
<evidence type="ECO:0000313" key="7">
    <source>
        <dbReference type="Proteomes" id="UP000000637"/>
    </source>
</evidence>
<dbReference type="Gene3D" id="3.40.50.2000">
    <property type="entry name" value="Glycogen Phosphorylase B"/>
    <property type="match status" value="2"/>
</dbReference>
<proteinExistence type="predicted"/>
<sequence length="394" mass="42230">MKIVQVVTLVSPDGAYGGPVRVAQNQSTELSKRGHQVQIFAGARGAVDPSYFGPGVQTRLFKALRIIPGTGFAGLSAPAMLPSLWHALKDADVVHLHLARDLVMLPAALLCLIRRKPFVVQTHGMIDESNKKLARILDTLVTLRVLRSSKRCFWLTPEERTSLVGLLGDGHGPLERLVNGVPPADAAAGKEGTSLEFLYLARLHRRKRPSVLVEAATLLAKTIDKPIEVAFVGPDEGEEPEVRRQIRASGSSTWIRVEGPLKPSSTLERMRRASVYVLPSIDEPFPMSVLEAMSVGVPVVVTDSCGLAPFIAESGAGIVCDSSVEGLSAALRRFIEEPGLLASTSAAAVGLAREKFSMGGVTKQLEDVYRSLSSYTTGQSSSREHSVEGPGDSP</sequence>
<dbReference type="InterPro" id="IPR001296">
    <property type="entry name" value="Glyco_trans_1"/>
</dbReference>
<keyword evidence="1" id="KW-0328">Glycosyltransferase</keyword>
<dbReference type="EMBL" id="CP000474">
    <property type="protein sequence ID" value="ABM08527.1"/>
    <property type="molecule type" value="Genomic_DNA"/>
</dbReference>
<feature type="region of interest" description="Disordered" evidence="3">
    <location>
        <begin position="375"/>
        <end position="394"/>
    </location>
</feature>
<name>A1RC27_PAEAT</name>
<keyword evidence="7" id="KW-1185">Reference proteome</keyword>
<feature type="domain" description="Glycosyl transferase family 1" evidence="4">
    <location>
        <begin position="189"/>
        <end position="345"/>
    </location>
</feature>
<dbReference type="HOGENOM" id="CLU_009583_2_1_11"/>
<dbReference type="RefSeq" id="WP_011776713.1">
    <property type="nucleotide sequence ID" value="NC_008711.1"/>
</dbReference>
<gene>
    <name evidence="6" type="ordered locus">AAur_4122</name>
</gene>
<reference evidence="6 7" key="1">
    <citation type="journal article" date="2006" name="PLoS Genet.">
        <title>Secrets of soil survival revealed by the genome sequence of Arthrobacter aurescens TC1.</title>
        <authorList>
            <person name="Mongodin E.F."/>
            <person name="Shapir N."/>
            <person name="Daugherty S.C."/>
            <person name="DeBoy R.T."/>
            <person name="Emerson J.B."/>
            <person name="Shvartzbeyn A."/>
            <person name="Radune D."/>
            <person name="Vamathevan J."/>
            <person name="Riggs F."/>
            <person name="Grinberg V."/>
            <person name="Khouri H."/>
            <person name="Wackett L.P."/>
            <person name="Nelson K.E."/>
            <person name="Sadowsky M.J."/>
        </authorList>
    </citation>
    <scope>NUCLEOTIDE SEQUENCE [LARGE SCALE GENOMIC DNA]</scope>
    <source>
        <strain evidence="6 7">TC1</strain>
    </source>
</reference>
<feature type="domain" description="Glycosyltransferase subfamily 4-like N-terminal" evidence="5">
    <location>
        <begin position="16"/>
        <end position="183"/>
    </location>
</feature>
<evidence type="ECO:0000313" key="6">
    <source>
        <dbReference type="EMBL" id="ABM08527.1"/>
    </source>
</evidence>
<organism evidence="6 7">
    <name type="scientific">Paenarthrobacter aurescens (strain TC1)</name>
    <dbReference type="NCBI Taxonomy" id="290340"/>
    <lineage>
        <taxon>Bacteria</taxon>
        <taxon>Bacillati</taxon>
        <taxon>Actinomycetota</taxon>
        <taxon>Actinomycetes</taxon>
        <taxon>Micrococcales</taxon>
        <taxon>Micrococcaceae</taxon>
        <taxon>Paenarthrobacter</taxon>
    </lineage>
</organism>
<dbReference type="Pfam" id="PF00534">
    <property type="entry name" value="Glycos_transf_1"/>
    <property type="match status" value="1"/>
</dbReference>
<evidence type="ECO:0000256" key="1">
    <source>
        <dbReference type="ARBA" id="ARBA00022676"/>
    </source>
</evidence>
<dbReference type="Pfam" id="PF13439">
    <property type="entry name" value="Glyco_transf_4"/>
    <property type="match status" value="1"/>
</dbReference>
<dbReference type="GO" id="GO:0016757">
    <property type="term" value="F:glycosyltransferase activity"/>
    <property type="evidence" value="ECO:0007669"/>
    <property type="project" value="UniProtKB-KW"/>
</dbReference>
<dbReference type="OrthoDB" id="4316343at2"/>
<dbReference type="eggNOG" id="COG0438">
    <property type="taxonomic scope" value="Bacteria"/>
</dbReference>
<evidence type="ECO:0000259" key="4">
    <source>
        <dbReference type="Pfam" id="PF00534"/>
    </source>
</evidence>
<evidence type="ECO:0000256" key="2">
    <source>
        <dbReference type="ARBA" id="ARBA00022679"/>
    </source>
</evidence>
<dbReference type="InterPro" id="IPR028098">
    <property type="entry name" value="Glyco_trans_4-like_N"/>
</dbReference>
<dbReference type="PANTHER" id="PTHR12526:SF637">
    <property type="entry name" value="GLYCOSYLTRANSFERASE EPSF-RELATED"/>
    <property type="match status" value="1"/>
</dbReference>
<keyword evidence="2 6" id="KW-0808">Transferase</keyword>
<protein>
    <submittedName>
        <fullName evidence="6">Glycosyl transferase, group 1 family protein</fullName>
    </submittedName>
</protein>
<evidence type="ECO:0000256" key="3">
    <source>
        <dbReference type="SAM" id="MobiDB-lite"/>
    </source>
</evidence>
<dbReference type="SUPFAM" id="SSF53756">
    <property type="entry name" value="UDP-Glycosyltransferase/glycogen phosphorylase"/>
    <property type="match status" value="1"/>
</dbReference>
<dbReference type="PANTHER" id="PTHR12526">
    <property type="entry name" value="GLYCOSYLTRANSFERASE"/>
    <property type="match status" value="1"/>
</dbReference>
<dbReference type="KEGG" id="aau:AAur_4122"/>
<dbReference type="STRING" id="290340.AAur_4122"/>
<dbReference type="CAZy" id="GT4">
    <property type="family name" value="Glycosyltransferase Family 4"/>
</dbReference>
<evidence type="ECO:0000259" key="5">
    <source>
        <dbReference type="Pfam" id="PF13439"/>
    </source>
</evidence>